<reference evidence="2" key="1">
    <citation type="submission" date="2016-07" db="EMBL/GenBank/DDBJ databases">
        <authorList>
            <person name="Wan K."/>
            <person name="Booth B."/>
            <person name="Spirohn K."/>
            <person name="Hao T."/>
            <person name="Hu Y."/>
            <person name="Calderwood M."/>
            <person name="Hill D."/>
            <person name="Mohr S."/>
            <person name="Vidal M."/>
            <person name="Celniker S."/>
            <person name="Perrimon N."/>
        </authorList>
    </citation>
    <scope>NUCLEOTIDE SEQUENCE</scope>
</reference>
<dbReference type="Gene3D" id="1.10.2080.10">
    <property type="entry name" value="Insect odorant-binding protein A10/Ejaculatory bulb-specific protein 3"/>
    <property type="match status" value="1"/>
</dbReference>
<dbReference type="AlphaFoldDB" id="A0A2K8GL27"/>
<proteinExistence type="evidence at transcript level"/>
<evidence type="ECO:0000256" key="1">
    <source>
        <dbReference type="SAM" id="SignalP"/>
    </source>
</evidence>
<organism evidence="2">
    <name type="scientific">Dendrolimus punctatus</name>
    <name type="common">masson pine moth</name>
    <dbReference type="NCBI Taxonomy" id="238572"/>
    <lineage>
        <taxon>Eukaryota</taxon>
        <taxon>Metazoa</taxon>
        <taxon>Ecdysozoa</taxon>
        <taxon>Arthropoda</taxon>
        <taxon>Hexapoda</taxon>
        <taxon>Insecta</taxon>
        <taxon>Pterygota</taxon>
        <taxon>Neoptera</taxon>
        <taxon>Endopterygota</taxon>
        <taxon>Lepidoptera</taxon>
        <taxon>Glossata</taxon>
        <taxon>Ditrysia</taxon>
        <taxon>Bombycoidea</taxon>
        <taxon>Lasiocampidae</taxon>
        <taxon>Dendrolimus</taxon>
    </lineage>
</organism>
<name>A0A2K8GL27_9NEOP</name>
<dbReference type="InterPro" id="IPR005055">
    <property type="entry name" value="A10/PebIII"/>
</dbReference>
<dbReference type="PANTHER" id="PTHR11257">
    <property type="entry name" value="CHEMOSENSORY PROTEIN-RELATED"/>
    <property type="match status" value="1"/>
</dbReference>
<dbReference type="PANTHER" id="PTHR11257:SF13">
    <property type="entry name" value="GEO07322P1"/>
    <property type="match status" value="1"/>
</dbReference>
<dbReference type="Pfam" id="PF03392">
    <property type="entry name" value="OS-D"/>
    <property type="match status" value="1"/>
</dbReference>
<protein>
    <submittedName>
        <fullName evidence="2">Chemosensory protein 20</fullName>
    </submittedName>
</protein>
<evidence type="ECO:0000313" key="2">
    <source>
        <dbReference type="EMBL" id="ARO70324.1"/>
    </source>
</evidence>
<gene>
    <name evidence="2" type="primary">CSP20</name>
</gene>
<dbReference type="EMBL" id="KX585431">
    <property type="protein sequence ID" value="ARO70324.1"/>
    <property type="molecule type" value="mRNA"/>
</dbReference>
<reference evidence="2" key="2">
    <citation type="journal article" date="2017" name="Front. Physiol.">
        <title>Identification and Expression Profiling of Chemosensory Genes in Dendrolimus punctatus Walker.</title>
        <authorList>
            <person name="Zhang S.F."/>
            <person name="Liu H.H."/>
            <person name="Kong X.B."/>
            <person name="Wang H.B."/>
            <person name="Liu F."/>
            <person name="Zhang Z."/>
        </authorList>
    </citation>
    <scope>NUCLEOTIDE SEQUENCE</scope>
</reference>
<sequence>MKTFIILSCVVVAAFAQKYSGKLESVDVKEIFDDESMRTTIFNCFSEKETCAPEFQEIIDFIKNPSTIEDNLSEAQIEKFKEGAKYMYEKYRPVYDELAGKHDPTGQWRKKYGLP</sequence>
<dbReference type="InterPro" id="IPR036682">
    <property type="entry name" value="OS_D_A10/PebIII_sf"/>
</dbReference>
<dbReference type="SUPFAM" id="SSF100910">
    <property type="entry name" value="Chemosensory protein Csp2"/>
    <property type="match status" value="1"/>
</dbReference>
<keyword evidence="1" id="KW-0732">Signal</keyword>
<accession>A0A2K8GL27</accession>
<feature type="signal peptide" evidence="1">
    <location>
        <begin position="1"/>
        <end position="16"/>
    </location>
</feature>
<feature type="chain" id="PRO_5014881639" evidence="1">
    <location>
        <begin position="17"/>
        <end position="115"/>
    </location>
</feature>